<dbReference type="InterPro" id="IPR002625">
    <property type="entry name" value="Smr_dom"/>
</dbReference>
<dbReference type="AlphaFoldDB" id="G4TJP2"/>
<dbReference type="SUPFAM" id="SSF160443">
    <property type="entry name" value="SMR domain-like"/>
    <property type="match status" value="1"/>
</dbReference>
<feature type="domain" description="Smr" evidence="2">
    <location>
        <begin position="361"/>
        <end position="437"/>
    </location>
</feature>
<dbReference type="SMART" id="SM01162">
    <property type="entry name" value="DUF1771"/>
    <property type="match status" value="1"/>
</dbReference>
<dbReference type="OrthoDB" id="3231855at2759"/>
<dbReference type="Pfam" id="PF01713">
    <property type="entry name" value="Smr"/>
    <property type="match status" value="1"/>
</dbReference>
<accession>G4TJP2</accession>
<feature type="region of interest" description="Disordered" evidence="1">
    <location>
        <begin position="310"/>
        <end position="332"/>
    </location>
</feature>
<dbReference type="InterPro" id="IPR053020">
    <property type="entry name" value="Smr_domain_protein"/>
</dbReference>
<dbReference type="InterPro" id="IPR011990">
    <property type="entry name" value="TPR-like_helical_dom_sf"/>
</dbReference>
<dbReference type="SUPFAM" id="SSF48452">
    <property type="entry name" value="TPR-like"/>
    <property type="match status" value="1"/>
</dbReference>
<dbReference type="PANTHER" id="PTHR47417:SF1">
    <property type="entry name" value="SMR DOMAIN-CONTAINING PROTEIN YPL199C"/>
    <property type="match status" value="1"/>
</dbReference>
<dbReference type="eggNOG" id="KOG1840">
    <property type="taxonomic scope" value="Eukaryota"/>
</dbReference>
<evidence type="ECO:0000313" key="3">
    <source>
        <dbReference type="EMBL" id="CCA71535.1"/>
    </source>
</evidence>
<keyword evidence="4" id="KW-1185">Reference proteome</keyword>
<dbReference type="InterPro" id="IPR013899">
    <property type="entry name" value="DUF1771"/>
</dbReference>
<dbReference type="SMART" id="SM00463">
    <property type="entry name" value="SMR"/>
    <property type="match status" value="1"/>
</dbReference>
<feature type="region of interest" description="Disordered" evidence="1">
    <location>
        <begin position="203"/>
        <end position="271"/>
    </location>
</feature>
<protein>
    <submittedName>
        <fullName evidence="3">Related to nuclear WD protein PRL1</fullName>
    </submittedName>
</protein>
<dbReference type="STRING" id="1109443.G4TJP2"/>
<dbReference type="Gene3D" id="1.25.40.10">
    <property type="entry name" value="Tetratricopeptide repeat domain"/>
    <property type="match status" value="1"/>
</dbReference>
<feature type="compositionally biased region" description="Pro residues" evidence="1">
    <location>
        <begin position="231"/>
        <end position="240"/>
    </location>
</feature>
<dbReference type="InterPro" id="IPR036063">
    <property type="entry name" value="Smr_dom_sf"/>
</dbReference>
<dbReference type="Gene3D" id="3.30.1370.110">
    <property type="match status" value="1"/>
</dbReference>
<reference evidence="3 4" key="1">
    <citation type="journal article" date="2011" name="PLoS Pathog.">
        <title>Endophytic Life Strategies Decoded by Genome and Transcriptome Analyses of the Mutualistic Root Symbiont Piriformospora indica.</title>
        <authorList>
            <person name="Zuccaro A."/>
            <person name="Lahrmann U."/>
            <person name="Guldener U."/>
            <person name="Langen G."/>
            <person name="Pfiffi S."/>
            <person name="Biedenkopf D."/>
            <person name="Wong P."/>
            <person name="Samans B."/>
            <person name="Grimm C."/>
            <person name="Basiewicz M."/>
            <person name="Murat C."/>
            <person name="Martin F."/>
            <person name="Kogel K.H."/>
        </authorList>
    </citation>
    <scope>NUCLEOTIDE SEQUENCE [LARGE SCALE GENOMIC DNA]</scope>
    <source>
        <strain evidence="3 4">DSM 11827</strain>
    </source>
</reference>
<dbReference type="PANTHER" id="PTHR47417">
    <property type="entry name" value="SMR DOMAIN-CONTAINING PROTEIN YPL199C"/>
    <property type="match status" value="1"/>
</dbReference>
<dbReference type="eggNOG" id="KOG2401">
    <property type="taxonomic scope" value="Eukaryota"/>
</dbReference>
<comment type="caution">
    <text evidence="3">The sequence shown here is derived from an EMBL/GenBank/DDBJ whole genome shotgun (WGS) entry which is preliminary data.</text>
</comment>
<evidence type="ECO:0000259" key="2">
    <source>
        <dbReference type="PROSITE" id="PS50828"/>
    </source>
</evidence>
<proteinExistence type="predicted"/>
<dbReference type="Pfam" id="PF08590">
    <property type="entry name" value="DUF1771"/>
    <property type="match status" value="1"/>
</dbReference>
<name>G4TJP2_SERID</name>
<dbReference type="Pfam" id="PF13424">
    <property type="entry name" value="TPR_12"/>
    <property type="match status" value="1"/>
</dbReference>
<evidence type="ECO:0000313" key="4">
    <source>
        <dbReference type="Proteomes" id="UP000007148"/>
    </source>
</evidence>
<evidence type="ECO:0000256" key="1">
    <source>
        <dbReference type="SAM" id="MobiDB-lite"/>
    </source>
</evidence>
<dbReference type="InParanoid" id="G4TJP2"/>
<organism evidence="3 4">
    <name type="scientific">Serendipita indica (strain DSM 11827)</name>
    <name type="common">Root endophyte fungus</name>
    <name type="synonym">Piriformospora indica</name>
    <dbReference type="NCBI Taxonomy" id="1109443"/>
    <lineage>
        <taxon>Eukaryota</taxon>
        <taxon>Fungi</taxon>
        <taxon>Dikarya</taxon>
        <taxon>Basidiomycota</taxon>
        <taxon>Agaricomycotina</taxon>
        <taxon>Agaricomycetes</taxon>
        <taxon>Sebacinales</taxon>
        <taxon>Serendipitaceae</taxon>
        <taxon>Serendipita</taxon>
    </lineage>
</organism>
<gene>
    <name evidence="3" type="ORF">PIIN_05471</name>
</gene>
<dbReference type="EMBL" id="CAFZ01000124">
    <property type="protein sequence ID" value="CCA71535.1"/>
    <property type="molecule type" value="Genomic_DNA"/>
</dbReference>
<feature type="compositionally biased region" description="Low complexity" evidence="1">
    <location>
        <begin position="217"/>
        <end position="230"/>
    </location>
</feature>
<dbReference type="HOGENOM" id="CLU_588071_0_0_1"/>
<dbReference type="PROSITE" id="PS50828">
    <property type="entry name" value="SMR"/>
    <property type="match status" value="1"/>
</dbReference>
<dbReference type="Proteomes" id="UP000007148">
    <property type="component" value="Unassembled WGS sequence"/>
</dbReference>
<sequence>MKREVLALWLEILGPQHPDTISAMGNLAATLHSRGQLDEAEKILREVLALRLEILGPRHSDTISAMTNLANGLYQRDRLEEAEKIEREILSLRHEILGQRHPESLNASYSLCMTLRKGGQLEEAATLLQETIGICIEEFGKDDRRTLKYKEFLKLIVPNQPERRRSKSCQRRLNPAAISGTAMGLLDILLQVFQLLCGSQKPTKQESQAPNAGYPGAQQPSAPQHAQQPTYQPPAHPKPPQQYQQKPTKSHKPPSPPSGQHAPSGRPPRPLHQRVVRVDENQVNQHNPHYLDLRKRANQAGDAMGRAFEDSKRAYESGDGARAKQLSEEGKRHKAEMEELNRQACDWIFHANNTDSALNEVDLHGLYVKEAIARSEQAIQAAQQRGDSDIHFIVGKGLHSQGHVAKLKPAIEELMVKYQLAAQIDPNNAGVLIVQLNGPQRGERGMGVDEIQRRLERDDEQCVAM</sequence>